<protein>
    <submittedName>
        <fullName evidence="2">Uncharacterized protein</fullName>
    </submittedName>
</protein>
<dbReference type="EMBL" id="CAADFQ010000053">
    <property type="protein sequence ID" value="VFK33763.1"/>
    <property type="molecule type" value="Genomic_DNA"/>
</dbReference>
<dbReference type="Pfam" id="PF21845">
    <property type="entry name" value="DUF6904"/>
    <property type="match status" value="1"/>
</dbReference>
<accession>A0A450XWW6</accession>
<proteinExistence type="predicted"/>
<dbReference type="EMBL" id="CAADGH010000054">
    <property type="protein sequence ID" value="VFK76370.1"/>
    <property type="molecule type" value="Genomic_DNA"/>
</dbReference>
<gene>
    <name evidence="1" type="ORF">BECKMB1821G_GA0114241_101728</name>
    <name evidence="3" type="ORF">BECKMB1821H_GA0114242_10545</name>
    <name evidence="2" type="ORF">BECKMB1821I_GA0114274_10535</name>
</gene>
<evidence type="ECO:0000313" key="1">
    <source>
        <dbReference type="EMBL" id="VFK25983.1"/>
    </source>
</evidence>
<dbReference type="AlphaFoldDB" id="A0A450XWW6"/>
<dbReference type="InterPro" id="IPR054199">
    <property type="entry name" value="DUF6904"/>
</dbReference>
<sequence length="217" mass="24632">MLMAEPTPQAAGITLQGDYLDLISLHETIHELVKNGPDAEEENNAILGLAYDVRKAYEKQREEVRIGPDEWETTYQCVNILWPVVILQTNALRHLAAYQPTSREQQANLYRLESCLEKSLMETEPVIGKKCTDLLFGPGWLTSGYYTLFLNELADEYISGPETGIERFRKLPEILEKANPFSKAYRNFASGLEEQAKQLGCHPGELSDFSEGVDFQW</sequence>
<evidence type="ECO:0000313" key="2">
    <source>
        <dbReference type="EMBL" id="VFK33763.1"/>
    </source>
</evidence>
<evidence type="ECO:0000313" key="3">
    <source>
        <dbReference type="EMBL" id="VFK76370.1"/>
    </source>
</evidence>
<name>A0A450XWW6_9GAMM</name>
<organism evidence="2">
    <name type="scientific">Candidatus Kentrum sp. MB</name>
    <dbReference type="NCBI Taxonomy" id="2138164"/>
    <lineage>
        <taxon>Bacteria</taxon>
        <taxon>Pseudomonadati</taxon>
        <taxon>Pseudomonadota</taxon>
        <taxon>Gammaproteobacteria</taxon>
        <taxon>Candidatus Kentrum</taxon>
    </lineage>
</organism>
<dbReference type="EMBL" id="CAADFO010000017">
    <property type="protein sequence ID" value="VFK25983.1"/>
    <property type="molecule type" value="Genomic_DNA"/>
</dbReference>
<reference evidence="2" key="1">
    <citation type="submission" date="2019-02" db="EMBL/GenBank/DDBJ databases">
        <authorList>
            <person name="Gruber-Vodicka R. H."/>
            <person name="Seah K. B. B."/>
        </authorList>
    </citation>
    <scope>NUCLEOTIDE SEQUENCE</scope>
    <source>
        <strain evidence="1">BECK_BZ197</strain>
        <strain evidence="3">BECK_BZ198</strain>
        <strain evidence="2">BECK_BZ199</strain>
    </source>
</reference>